<dbReference type="PANTHER" id="PTHR36122:SF2">
    <property type="entry name" value="NICOTINAMIDE RIBOSIDE TRANSPORTER PNUC"/>
    <property type="match status" value="1"/>
</dbReference>
<dbReference type="InterPro" id="IPR006419">
    <property type="entry name" value="NMN_transpt_PnuC"/>
</dbReference>
<evidence type="ECO:0000256" key="3">
    <source>
        <dbReference type="ARBA" id="ARBA00022475"/>
    </source>
</evidence>
<evidence type="ECO:0000256" key="5">
    <source>
        <dbReference type="ARBA" id="ARBA00022989"/>
    </source>
</evidence>
<name>A0A3B0V274_9ZZZZ</name>
<protein>
    <recommendedName>
        <fullName evidence="9">Ribosyl nicotinamide transporter, PnuC-like</fullName>
    </recommendedName>
</protein>
<evidence type="ECO:0000256" key="2">
    <source>
        <dbReference type="ARBA" id="ARBA00022448"/>
    </source>
</evidence>
<proteinExistence type="predicted"/>
<reference evidence="8" key="1">
    <citation type="submission" date="2018-06" db="EMBL/GenBank/DDBJ databases">
        <authorList>
            <person name="Zhirakovskaya E."/>
        </authorList>
    </citation>
    <scope>NUCLEOTIDE SEQUENCE</scope>
</reference>
<feature type="transmembrane region" description="Helical" evidence="7">
    <location>
        <begin position="17"/>
        <end position="34"/>
    </location>
</feature>
<feature type="transmembrane region" description="Helical" evidence="7">
    <location>
        <begin position="161"/>
        <end position="177"/>
    </location>
</feature>
<comment type="subcellular location">
    <subcellularLocation>
        <location evidence="1">Cell membrane</location>
        <topology evidence="1">Multi-pass membrane protein</topology>
    </subcellularLocation>
</comment>
<dbReference type="GO" id="GO:0005886">
    <property type="term" value="C:plasma membrane"/>
    <property type="evidence" value="ECO:0007669"/>
    <property type="project" value="UniProtKB-SubCell"/>
</dbReference>
<evidence type="ECO:0008006" key="9">
    <source>
        <dbReference type="Google" id="ProtNLM"/>
    </source>
</evidence>
<keyword evidence="5 7" id="KW-1133">Transmembrane helix</keyword>
<dbReference type="Pfam" id="PF04973">
    <property type="entry name" value="NMN_transporter"/>
    <property type="match status" value="1"/>
</dbReference>
<keyword evidence="3" id="KW-1003">Cell membrane</keyword>
<feature type="transmembrane region" description="Helical" evidence="7">
    <location>
        <begin position="103"/>
        <end position="123"/>
    </location>
</feature>
<gene>
    <name evidence="8" type="ORF">MNBD_BACTEROID06-583</name>
</gene>
<sequence>MNEFLEGIIEYAKHMDLLEFAGLVFGLLCVYWLIKQNIYTWPAGIIYVFISFVIFWKIRLYGDFFLHIFFLVLNIYGWYYWVQNKKNKKEELPVTANSTKTNILLLIASGAGIILFGYFLQHLPAIFTDLKPAAVPYWDATTSILSVTAMWLTTRKKIENWYYWLAVNILASVIYIYKGIYFYSFLYAVYIILSFTGYLEWKKSMTKTDA</sequence>
<evidence type="ECO:0000256" key="6">
    <source>
        <dbReference type="ARBA" id="ARBA00023136"/>
    </source>
</evidence>
<dbReference type="EMBL" id="UOES01000079">
    <property type="protein sequence ID" value="VAW26254.1"/>
    <property type="molecule type" value="Genomic_DNA"/>
</dbReference>
<feature type="transmembrane region" description="Helical" evidence="7">
    <location>
        <begin position="41"/>
        <end position="58"/>
    </location>
</feature>
<feature type="transmembrane region" description="Helical" evidence="7">
    <location>
        <begin position="64"/>
        <end position="82"/>
    </location>
</feature>
<evidence type="ECO:0000313" key="8">
    <source>
        <dbReference type="EMBL" id="VAW26254.1"/>
    </source>
</evidence>
<dbReference type="GO" id="GO:0034257">
    <property type="term" value="F:nicotinamide riboside transmembrane transporter activity"/>
    <property type="evidence" value="ECO:0007669"/>
    <property type="project" value="InterPro"/>
</dbReference>
<dbReference type="PANTHER" id="PTHR36122">
    <property type="entry name" value="NICOTINAMIDE RIBOSIDE TRANSPORTER PNUC"/>
    <property type="match status" value="1"/>
</dbReference>
<evidence type="ECO:0000256" key="1">
    <source>
        <dbReference type="ARBA" id="ARBA00004651"/>
    </source>
</evidence>
<evidence type="ECO:0000256" key="4">
    <source>
        <dbReference type="ARBA" id="ARBA00022692"/>
    </source>
</evidence>
<organism evidence="8">
    <name type="scientific">hydrothermal vent metagenome</name>
    <dbReference type="NCBI Taxonomy" id="652676"/>
    <lineage>
        <taxon>unclassified sequences</taxon>
        <taxon>metagenomes</taxon>
        <taxon>ecological metagenomes</taxon>
    </lineage>
</organism>
<feature type="transmembrane region" description="Helical" evidence="7">
    <location>
        <begin position="135"/>
        <end position="154"/>
    </location>
</feature>
<accession>A0A3B0V274</accession>
<dbReference type="NCBIfam" id="TIGR01528">
    <property type="entry name" value="NMN_trans_PnuC"/>
    <property type="match status" value="1"/>
</dbReference>
<keyword evidence="4 7" id="KW-0812">Transmembrane</keyword>
<keyword evidence="2" id="KW-0813">Transport</keyword>
<dbReference type="AlphaFoldDB" id="A0A3B0V274"/>
<evidence type="ECO:0000256" key="7">
    <source>
        <dbReference type="SAM" id="Phobius"/>
    </source>
</evidence>
<feature type="transmembrane region" description="Helical" evidence="7">
    <location>
        <begin position="183"/>
        <end position="201"/>
    </location>
</feature>
<keyword evidence="6 7" id="KW-0472">Membrane</keyword>